<evidence type="ECO:0000256" key="1">
    <source>
        <dbReference type="SAM" id="MobiDB-lite"/>
    </source>
</evidence>
<feature type="compositionally biased region" description="Polar residues" evidence="1">
    <location>
        <begin position="344"/>
        <end position="354"/>
    </location>
</feature>
<dbReference type="AlphaFoldDB" id="A0A433TGD8"/>
<dbReference type="Proteomes" id="UP000271974">
    <property type="component" value="Unassembled WGS sequence"/>
</dbReference>
<name>A0A433TGD8_ELYCH</name>
<keyword evidence="2" id="KW-1133">Transmembrane helix</keyword>
<feature type="chain" id="PRO_5019443980" description="SEFIR domain-containing protein" evidence="3">
    <location>
        <begin position="19"/>
        <end position="705"/>
    </location>
</feature>
<gene>
    <name evidence="4" type="ORF">EGW08_011635</name>
</gene>
<feature type="signal peptide" evidence="3">
    <location>
        <begin position="1"/>
        <end position="18"/>
    </location>
</feature>
<comment type="caution">
    <text evidence="4">The sequence shown here is derived from an EMBL/GenBank/DDBJ whole genome shotgun (WGS) entry which is preliminary data.</text>
</comment>
<proteinExistence type="predicted"/>
<sequence length="705" mass="77766">MSPRAVASLGLMLAVIESMVMETATVPHVDTCEKEKDCSLQTDNIYLNCTVGHSAACRKAKEVIGKTEGSSHDLSLLPYISAIEIYDRPFSSRTVESLRFQFYIPGADIGASGISGVLVEFSEHEESNDNPWYSHKDPICRYFDFLNSSIPEKDVAASRMKITYDCIGLDIIPSTFVLRLQTVGLCISPPLVYVITWMHNIVYFHQDPPSGGGVWSHQLIAVAVVAPPGGNLSSLHVIFQPALHDIKFYTLTVITEPRQKDVQSKMLQANISIESIFFNNLAPGNYKIKVEALGFRCERDPSQCPPLFSSTVVIDHPVTDHGQSVPGKEDPQDDSQIKQEPGIRTSTAPTNYNASSEKPLNLRTVIGILSVLFMGLFVLISLCILMIKRQKHEVCCKLGWTKPEIVTIGVVSLADRSLEQQISRYFAQFLTETLGANVNLKMPFLSQNSPEVESCVTSTGSDDPLLHKPVWTTHSNEGKRSTSSTTPFIILDFYYGGQEIESCGSRNAASGEDNRTYPTKSWPRLSSELRKAIGSCGRENVLCVTFAHKVTPNLALSVKSSRYDHDDAVSSWTEGSKTCAAFSDITVSIVHKSTNDSVSLMNHLEPEGDQTGIYGVPTFFLPADTHKLYSKLTHRGSCEESDRILLDSEHSKSLNTALEVYRRASEQRSYTEAFVLVDSPSRSCSIETLSEKLFLGETCGSGEPN</sequence>
<evidence type="ECO:0000313" key="5">
    <source>
        <dbReference type="Proteomes" id="UP000271974"/>
    </source>
</evidence>
<accession>A0A433TGD8</accession>
<keyword evidence="3" id="KW-0732">Signal</keyword>
<keyword evidence="2" id="KW-0812">Transmembrane</keyword>
<keyword evidence="5" id="KW-1185">Reference proteome</keyword>
<evidence type="ECO:0000313" key="4">
    <source>
        <dbReference type="EMBL" id="RUS80625.1"/>
    </source>
</evidence>
<dbReference type="EMBL" id="RQTK01000382">
    <property type="protein sequence ID" value="RUS80625.1"/>
    <property type="molecule type" value="Genomic_DNA"/>
</dbReference>
<dbReference type="OrthoDB" id="6155507at2759"/>
<reference evidence="4 5" key="1">
    <citation type="submission" date="2019-01" db="EMBL/GenBank/DDBJ databases">
        <title>A draft genome assembly of the solar-powered sea slug Elysia chlorotica.</title>
        <authorList>
            <person name="Cai H."/>
            <person name="Li Q."/>
            <person name="Fang X."/>
            <person name="Li J."/>
            <person name="Curtis N.E."/>
            <person name="Altenburger A."/>
            <person name="Shibata T."/>
            <person name="Feng M."/>
            <person name="Maeda T."/>
            <person name="Schwartz J.A."/>
            <person name="Shigenobu S."/>
            <person name="Lundholm N."/>
            <person name="Nishiyama T."/>
            <person name="Yang H."/>
            <person name="Hasebe M."/>
            <person name="Li S."/>
            <person name="Pierce S.K."/>
            <person name="Wang J."/>
        </authorList>
    </citation>
    <scope>NUCLEOTIDE SEQUENCE [LARGE SCALE GENOMIC DNA]</scope>
    <source>
        <strain evidence="4">EC2010</strain>
        <tissue evidence="4">Whole organism of an adult</tissue>
    </source>
</reference>
<evidence type="ECO:0008006" key="6">
    <source>
        <dbReference type="Google" id="ProtNLM"/>
    </source>
</evidence>
<feature type="region of interest" description="Disordered" evidence="1">
    <location>
        <begin position="318"/>
        <end position="354"/>
    </location>
</feature>
<evidence type="ECO:0000256" key="2">
    <source>
        <dbReference type="SAM" id="Phobius"/>
    </source>
</evidence>
<feature type="transmembrane region" description="Helical" evidence="2">
    <location>
        <begin position="365"/>
        <end position="387"/>
    </location>
</feature>
<organism evidence="4 5">
    <name type="scientific">Elysia chlorotica</name>
    <name type="common">Eastern emerald elysia</name>
    <name type="synonym">Sea slug</name>
    <dbReference type="NCBI Taxonomy" id="188477"/>
    <lineage>
        <taxon>Eukaryota</taxon>
        <taxon>Metazoa</taxon>
        <taxon>Spiralia</taxon>
        <taxon>Lophotrochozoa</taxon>
        <taxon>Mollusca</taxon>
        <taxon>Gastropoda</taxon>
        <taxon>Heterobranchia</taxon>
        <taxon>Euthyneura</taxon>
        <taxon>Panpulmonata</taxon>
        <taxon>Sacoglossa</taxon>
        <taxon>Placobranchoidea</taxon>
        <taxon>Plakobranchidae</taxon>
        <taxon>Elysia</taxon>
    </lineage>
</organism>
<keyword evidence="2" id="KW-0472">Membrane</keyword>
<evidence type="ECO:0000256" key="3">
    <source>
        <dbReference type="SAM" id="SignalP"/>
    </source>
</evidence>
<protein>
    <recommendedName>
        <fullName evidence="6">SEFIR domain-containing protein</fullName>
    </recommendedName>
</protein>